<reference evidence="1" key="1">
    <citation type="submission" date="2014-11" db="EMBL/GenBank/DDBJ databases">
        <authorList>
            <person name="Amaro Gonzalez C."/>
        </authorList>
    </citation>
    <scope>NUCLEOTIDE SEQUENCE</scope>
</reference>
<proteinExistence type="predicted"/>
<dbReference type="AlphaFoldDB" id="A0A0E9QAP4"/>
<evidence type="ECO:0000313" key="1">
    <source>
        <dbReference type="EMBL" id="JAH13814.1"/>
    </source>
</evidence>
<reference evidence="1" key="2">
    <citation type="journal article" date="2015" name="Fish Shellfish Immunol.">
        <title>Early steps in the European eel (Anguilla anguilla)-Vibrio vulnificus interaction in the gills: Role of the RtxA13 toxin.</title>
        <authorList>
            <person name="Callol A."/>
            <person name="Pajuelo D."/>
            <person name="Ebbesson L."/>
            <person name="Teles M."/>
            <person name="MacKenzie S."/>
            <person name="Amaro C."/>
        </authorList>
    </citation>
    <scope>NUCLEOTIDE SEQUENCE</scope>
</reference>
<accession>A0A0E9QAP4</accession>
<name>A0A0E9QAP4_ANGAN</name>
<organism evidence="1">
    <name type="scientific">Anguilla anguilla</name>
    <name type="common">European freshwater eel</name>
    <name type="synonym">Muraena anguilla</name>
    <dbReference type="NCBI Taxonomy" id="7936"/>
    <lineage>
        <taxon>Eukaryota</taxon>
        <taxon>Metazoa</taxon>
        <taxon>Chordata</taxon>
        <taxon>Craniata</taxon>
        <taxon>Vertebrata</taxon>
        <taxon>Euteleostomi</taxon>
        <taxon>Actinopterygii</taxon>
        <taxon>Neopterygii</taxon>
        <taxon>Teleostei</taxon>
        <taxon>Anguilliformes</taxon>
        <taxon>Anguillidae</taxon>
        <taxon>Anguilla</taxon>
    </lineage>
</organism>
<dbReference type="EMBL" id="GBXM01094763">
    <property type="protein sequence ID" value="JAH13814.1"/>
    <property type="molecule type" value="Transcribed_RNA"/>
</dbReference>
<sequence>MSLNEYALEELWPTLLILLVSGSNSV</sequence>
<protein>
    <submittedName>
        <fullName evidence="1">Uncharacterized protein</fullName>
    </submittedName>
</protein>